<dbReference type="AlphaFoldDB" id="A0AAI9EDT3"/>
<keyword evidence="4" id="KW-0560">Oxidoreductase</keyword>
<accession>A0AAI9EDT3</accession>
<sequence>MEGELPWPQVPIGNKNHANAAVVIIGGGLSGMCVAIDLLKRNNCRNFIIVEKSAGLGGTWNANVYPGCCCDVWSMLYSYSFAQNPDWTREYPGQEEILSYLLRVAQDYKLLQHFRFGTEVRDARWDGAEKKWRIHVKTNSGSKEAEYNPEYEIKADFLVSAVGQLNVPRWPEIQGIENFAGKTMHSARWDWSYDLSNKKIALLGNGCSAVQILPEIAKVAKHVTVFQRTPNWVVPREDAPVSPLMRGVYKYVPGVMARKRAALMDFREDQHDFIKNSDGDLAKLYRDMSLQMMQTQLPNRPEMWEKLTPNYNIGCKRIIISDDYFPALGRDNVTLDTRTIHSVEGNAVKVVGENGQPVAAEDDFDLLVCATGFRTVEFMHPIQVYGKNGQYIGDIWKDGAKALYGMCVESMPNFGMLYGPNTNLGHNSIILMIESQSRYINGLIKPVLEARKGGKALALMPKKDVMEEYNKQIQSELRDSAFNDPNCNSWYKNEAGIITNNWSRTVVEYQKMVEVVDYSDFDTEGSGEEVLKRGKKLHVGRVKEESTVSDRTLMVMGAVSTAAVVGGWLLRNSRYLEKIRVR</sequence>
<comment type="caution">
    <text evidence="5">The sequence shown here is derived from an EMBL/GenBank/DDBJ whole genome shotgun (WGS) entry which is preliminary data.</text>
</comment>
<dbReference type="PANTHER" id="PTHR42877">
    <property type="entry name" value="L-ORNITHINE N(5)-MONOOXYGENASE-RELATED"/>
    <property type="match status" value="1"/>
</dbReference>
<comment type="similarity">
    <text evidence="1">Belongs to the FAD-binding monooxygenase family.</text>
</comment>
<dbReference type="Gene3D" id="3.50.50.60">
    <property type="entry name" value="FAD/NAD(P)-binding domain"/>
    <property type="match status" value="2"/>
</dbReference>
<dbReference type="PANTHER" id="PTHR42877:SF4">
    <property type="entry name" value="FAD_NAD(P)-BINDING DOMAIN-CONTAINING PROTEIN-RELATED"/>
    <property type="match status" value="1"/>
</dbReference>
<evidence type="ECO:0000256" key="4">
    <source>
        <dbReference type="ARBA" id="ARBA00023002"/>
    </source>
</evidence>
<reference evidence="5" key="1">
    <citation type="submission" date="2023-11" db="EMBL/GenBank/DDBJ databases">
        <authorList>
            <person name="Alioto T."/>
            <person name="Alioto T."/>
            <person name="Gomez Garrido J."/>
        </authorList>
    </citation>
    <scope>NUCLEOTIDE SEQUENCE</scope>
</reference>
<dbReference type="EMBL" id="CAVMBE010000063">
    <property type="protein sequence ID" value="CAK4032395.1"/>
    <property type="molecule type" value="Genomic_DNA"/>
</dbReference>
<dbReference type="SUPFAM" id="SSF51905">
    <property type="entry name" value="FAD/NAD(P)-binding domain"/>
    <property type="match status" value="2"/>
</dbReference>
<evidence type="ECO:0000313" key="5">
    <source>
        <dbReference type="EMBL" id="CAK4032395.1"/>
    </source>
</evidence>
<dbReference type="GO" id="GO:0050661">
    <property type="term" value="F:NADP binding"/>
    <property type="evidence" value="ECO:0007669"/>
    <property type="project" value="InterPro"/>
</dbReference>
<keyword evidence="6" id="KW-1185">Reference proteome</keyword>
<keyword evidence="2" id="KW-0285">Flavoprotein</keyword>
<dbReference type="InterPro" id="IPR036188">
    <property type="entry name" value="FAD/NAD-bd_sf"/>
</dbReference>
<keyword evidence="5" id="KW-0503">Monooxygenase</keyword>
<protein>
    <submittedName>
        <fullName evidence="5">Baeyer-Villiger monooxygenase</fullName>
    </submittedName>
</protein>
<evidence type="ECO:0000256" key="2">
    <source>
        <dbReference type="ARBA" id="ARBA00022630"/>
    </source>
</evidence>
<dbReference type="Pfam" id="PF00743">
    <property type="entry name" value="FMO-like"/>
    <property type="match status" value="1"/>
</dbReference>
<dbReference type="GO" id="GO:0004499">
    <property type="term" value="F:N,N-dimethylaniline monooxygenase activity"/>
    <property type="evidence" value="ECO:0007669"/>
    <property type="project" value="InterPro"/>
</dbReference>
<keyword evidence="3" id="KW-0274">FAD</keyword>
<organism evidence="5 6">
    <name type="scientific">Lecanosticta acicola</name>
    <dbReference type="NCBI Taxonomy" id="111012"/>
    <lineage>
        <taxon>Eukaryota</taxon>
        <taxon>Fungi</taxon>
        <taxon>Dikarya</taxon>
        <taxon>Ascomycota</taxon>
        <taxon>Pezizomycotina</taxon>
        <taxon>Dothideomycetes</taxon>
        <taxon>Dothideomycetidae</taxon>
        <taxon>Mycosphaerellales</taxon>
        <taxon>Mycosphaerellaceae</taxon>
        <taxon>Lecanosticta</taxon>
    </lineage>
</organism>
<dbReference type="InterPro" id="IPR020946">
    <property type="entry name" value="Flavin_mOase-like"/>
</dbReference>
<name>A0AAI9EDT3_9PEZI</name>
<dbReference type="Proteomes" id="UP001296104">
    <property type="component" value="Unassembled WGS sequence"/>
</dbReference>
<dbReference type="GO" id="GO:0050660">
    <property type="term" value="F:flavin adenine dinucleotide binding"/>
    <property type="evidence" value="ECO:0007669"/>
    <property type="project" value="InterPro"/>
</dbReference>
<gene>
    <name evidence="5" type="ORF">LECACI_7A007553</name>
</gene>
<evidence type="ECO:0000313" key="6">
    <source>
        <dbReference type="Proteomes" id="UP001296104"/>
    </source>
</evidence>
<evidence type="ECO:0000256" key="3">
    <source>
        <dbReference type="ARBA" id="ARBA00022827"/>
    </source>
</evidence>
<dbReference type="InterPro" id="IPR051209">
    <property type="entry name" value="FAD-bind_Monooxygenase_sf"/>
</dbReference>
<proteinExistence type="inferred from homology"/>
<evidence type="ECO:0000256" key="1">
    <source>
        <dbReference type="ARBA" id="ARBA00010139"/>
    </source>
</evidence>